<protein>
    <recommendedName>
        <fullName evidence="3">VWA domain-containing protein</fullName>
    </recommendedName>
</protein>
<keyword evidence="1" id="KW-0472">Membrane</keyword>
<dbReference type="PANTHER" id="PTHR37947:SF1">
    <property type="entry name" value="BLL2462 PROTEIN"/>
    <property type="match status" value="1"/>
</dbReference>
<dbReference type="EMBL" id="CADCTQ010000203">
    <property type="protein sequence ID" value="CAA9256996.1"/>
    <property type="molecule type" value="Genomic_DNA"/>
</dbReference>
<sequence>MNRFQLLTSYSPWFILLCLAAGALYAFLLYQPKPTWSKAVNYALAGCRFVLVSLLCFLLLGPLVRQVRNTYERPTVVIALDNSQSVALTNDSVRLAQTVGQVRELAQQLQGRNINVEVQLLEGTVPAASLRKDVFRGQVTNLDNLLGTIQSNYENRNLAGVVLVSDGIYNQGMSPEFQPYNFPIYSVGLGDTVPRRDLNLKALYYNKLSYLGNKFPVVAEIHGTGFGGRIATAQLMQGSKVLDTKTVSFKNDNDVAEATFYVAAGAKGVQHYVVQLVGQPEEFTAQNNSRDAYIEVIDGKEKILLLAAAPHPDIKAIKSALEKNENYEFESVIAGLGTPKQAKYDLVILHQIPDMYNTGSTAARKYLEGDTPIWYILGSGSNLGQLNVASNVVKVTSRGGQTDQVFPVFNNNFNLFRFDDANRALLQKMPPVTVPFGDFRLTPNSEVILYQKVGTLTTDKPLLVVNNDKVRKSAILLGEGLWEWRLEEYNLTDNHLAVDELITKLVQYLSSKEDKRRLRVYPVTDEFLDTERIVFEAETYNDIYEKIYDQKIALEVTHPGGKVSRYNFTNTETNSRFEIGGLPKGVYQYRATARVQNRNEVVTGQFTVREIQLEAITTTADHGLLRKLGNQTGGGFYLPAQFDQLAGRLTNNPPPDRVQSTEDTRELIHLKWLFFVLLLLAAAEWGVRKYQGAY</sequence>
<dbReference type="AlphaFoldDB" id="A0A6J4IME7"/>
<keyword evidence="1" id="KW-1133">Transmembrane helix</keyword>
<evidence type="ECO:0000256" key="1">
    <source>
        <dbReference type="SAM" id="Phobius"/>
    </source>
</evidence>
<evidence type="ECO:0008006" key="3">
    <source>
        <dbReference type="Google" id="ProtNLM"/>
    </source>
</evidence>
<dbReference type="SUPFAM" id="SSF53300">
    <property type="entry name" value="vWA-like"/>
    <property type="match status" value="1"/>
</dbReference>
<organism evidence="2">
    <name type="scientific">uncultured Cytophagales bacterium</name>
    <dbReference type="NCBI Taxonomy" id="158755"/>
    <lineage>
        <taxon>Bacteria</taxon>
        <taxon>Pseudomonadati</taxon>
        <taxon>Bacteroidota</taxon>
        <taxon>Sphingobacteriia</taxon>
        <taxon>Sphingobacteriales</taxon>
        <taxon>environmental samples</taxon>
    </lineage>
</organism>
<gene>
    <name evidence="2" type="ORF">AVDCRST_MAG56-2268</name>
</gene>
<name>A0A6J4IME7_9SPHI</name>
<reference evidence="2" key="1">
    <citation type="submission" date="2020-02" db="EMBL/GenBank/DDBJ databases">
        <authorList>
            <person name="Meier V. D."/>
        </authorList>
    </citation>
    <scope>NUCLEOTIDE SEQUENCE</scope>
    <source>
        <strain evidence="2">AVDCRST_MAG56</strain>
    </source>
</reference>
<feature type="transmembrane region" description="Helical" evidence="1">
    <location>
        <begin position="42"/>
        <end position="64"/>
    </location>
</feature>
<accession>A0A6J4IME7</accession>
<keyword evidence="1" id="KW-0812">Transmembrane</keyword>
<evidence type="ECO:0000313" key="2">
    <source>
        <dbReference type="EMBL" id="CAA9256996.1"/>
    </source>
</evidence>
<dbReference type="InterPro" id="IPR036465">
    <property type="entry name" value="vWFA_dom_sf"/>
</dbReference>
<feature type="transmembrane region" description="Helical" evidence="1">
    <location>
        <begin position="12"/>
        <end position="30"/>
    </location>
</feature>
<proteinExistence type="predicted"/>
<dbReference type="PANTHER" id="PTHR37947">
    <property type="entry name" value="BLL2462 PROTEIN"/>
    <property type="match status" value="1"/>
</dbReference>